<feature type="transmembrane region" description="Helical" evidence="1">
    <location>
        <begin position="29"/>
        <end position="54"/>
    </location>
</feature>
<dbReference type="eggNOG" id="ENOG502ZMPM">
    <property type="taxonomic scope" value="Bacteria"/>
</dbReference>
<accession>Q601L0</accession>
<dbReference type="EMBL" id="AE017332">
    <property type="protein sequence ID" value="AAV27765.1"/>
    <property type="molecule type" value="Genomic_DNA"/>
</dbReference>
<proteinExistence type="predicted"/>
<keyword evidence="1" id="KW-0472">Membrane</keyword>
<evidence type="ECO:0000313" key="2">
    <source>
        <dbReference type="EMBL" id="AAV27765.1"/>
    </source>
</evidence>
<feature type="transmembrane region" description="Helical" evidence="1">
    <location>
        <begin position="216"/>
        <end position="238"/>
    </location>
</feature>
<gene>
    <name evidence="2" type="ordered locus">mhp192</name>
</gene>
<protein>
    <submittedName>
        <fullName evidence="2">Uncharacterized protein</fullName>
    </submittedName>
</protein>
<reference evidence="2 3" key="1">
    <citation type="journal article" date="2004" name="J. Bacteriol.">
        <title>The genome sequence of Mycoplasma hyopneumoniae strain 232, the agent of swine mycoplasmosis.</title>
        <authorList>
            <person name="Minion F.C."/>
            <person name="Lefkowitz E.J."/>
            <person name="Madsen M.L."/>
            <person name="Cleary B.J."/>
            <person name="Swartzell S.M."/>
            <person name="Mahairas G.G."/>
        </authorList>
    </citation>
    <scope>NUCLEOTIDE SEQUENCE [LARGE SCALE GENOMIC DNA]</scope>
    <source>
        <strain evidence="2 3">232</strain>
    </source>
</reference>
<organism evidence="2 3">
    <name type="scientific">Mesomycoplasma hyopneumoniae (strain 232)</name>
    <name type="common">Mycoplasma hyopneumoniae</name>
    <dbReference type="NCBI Taxonomy" id="295358"/>
    <lineage>
        <taxon>Bacteria</taxon>
        <taxon>Bacillati</taxon>
        <taxon>Mycoplasmatota</taxon>
        <taxon>Mycoplasmoidales</taxon>
        <taxon>Metamycoplasmataceae</taxon>
        <taxon>Mesomycoplasma</taxon>
    </lineage>
</organism>
<dbReference type="Proteomes" id="UP000006822">
    <property type="component" value="Chromosome"/>
</dbReference>
<dbReference type="PROSITE" id="PS51257">
    <property type="entry name" value="PROKAR_LIPOPROTEIN"/>
    <property type="match status" value="1"/>
</dbReference>
<dbReference type="KEGG" id="mhy:mhp192"/>
<dbReference type="AlphaFoldDB" id="Q601L0"/>
<evidence type="ECO:0000256" key="1">
    <source>
        <dbReference type="SAM" id="Phobius"/>
    </source>
</evidence>
<keyword evidence="1" id="KW-0812">Transmembrane</keyword>
<keyword evidence="1" id="KW-1133">Transmembrane helix</keyword>
<name>Q601L0_MESH2</name>
<sequence>MISCDSKTKTVWIDFLSHYLTSFSCAKTVFVASFLVLLSAKSVFLAVVVLFVFADNWESTPFSGSFWGCSPRICWESAPLWVFSGDFETRFFSASWYSWFWLSPPFWLAKITLKWDVLFKIWLAAPLARGRKRFKVGPSLTIAALIIKFECSKPWLLIAFATAELINFVKMGEAFFLVWARIARASETFFPLSKTATRRALNAEIRCVLSEATAKLWFSTFIYLPFLFFCLIFSMPVISSCWGKLT</sequence>
<evidence type="ECO:0000313" key="3">
    <source>
        <dbReference type="Proteomes" id="UP000006822"/>
    </source>
</evidence>
<dbReference type="HOGENOM" id="CLU_1128097_0_0_14"/>